<dbReference type="InterPro" id="IPR016032">
    <property type="entry name" value="Sig_transdc_resp-reg_C-effctor"/>
</dbReference>
<dbReference type="SUPFAM" id="SSF48452">
    <property type="entry name" value="TPR-like"/>
    <property type="match status" value="1"/>
</dbReference>
<sequence length="481" mass="55664">MSSKDKDIEPMPNFTDKLNEDFSEVDQLCDWNKFYLDLLKCNGGDGLNPQEQRCLKAIAIDLPRDQIAKKLNITTDTVNSYLKKPYELIKMLFPDETTEGKMTERKARYLILRNYKKISQANVPNFGQENEQNYQANKNKNTELTSIIKEYAWQTIEQVQPYIDKFNNLCDSKKYTKAFYTIFDTDDYENCVYNFLSSHGYLNIVIALYERLIEFWIPGKVEKWEFITTLTCLGDAHDRMGNHEIAIGYYQNCLQIAEEINDRDNIGGSLVNLGLAYFYLENYEEALDYSRRGLEIVREIGNTEFEAHALNNLGMIYSDLEEYQLAIDYYHFSLEVKSKLNDPQGAAGSLINIGNTYRQLEKYEQAISYLQRGIEAAHHSHHNQFEANGWFNLALALDSLYHYSDAISAYEEAFKLYQQMEMIENAKDCTKAIIQMNKAIQDDIGDFMCNGCNTDDCGNIDFKDDFGAETSDKLDNEVYAD</sequence>
<feature type="domain" description="HTH luxR-type" evidence="7">
    <location>
        <begin position="47"/>
        <end position="84"/>
    </location>
</feature>
<dbReference type="PROSITE" id="PS50005">
    <property type="entry name" value="TPR"/>
    <property type="match status" value="3"/>
</dbReference>
<dbReference type="SMART" id="SM00028">
    <property type="entry name" value="TPR"/>
    <property type="match status" value="5"/>
</dbReference>
<dbReference type="Proteomes" id="UP000715781">
    <property type="component" value="Unassembled WGS sequence"/>
</dbReference>
<evidence type="ECO:0000313" key="8">
    <source>
        <dbReference type="EMBL" id="MBW4560387.1"/>
    </source>
</evidence>
<dbReference type="GO" id="GO:0005737">
    <property type="term" value="C:cytoplasm"/>
    <property type="evidence" value="ECO:0007669"/>
    <property type="project" value="UniProtKB-SubCell"/>
</dbReference>
<keyword evidence="3" id="KW-0677">Repeat</keyword>
<keyword evidence="2" id="KW-0963">Cytoplasm</keyword>
<evidence type="ECO:0000256" key="6">
    <source>
        <dbReference type="PROSITE-ProRule" id="PRU00339"/>
    </source>
</evidence>
<dbReference type="InterPro" id="IPR000792">
    <property type="entry name" value="Tscrpt_reg_LuxR_C"/>
</dbReference>
<comment type="caution">
    <text evidence="8">The sequence shown here is derived from an EMBL/GenBank/DDBJ whole genome shotgun (WGS) entry which is preliminary data.</text>
</comment>
<protein>
    <submittedName>
        <fullName evidence="8">Tetratricopeptide repeat protein</fullName>
    </submittedName>
</protein>
<evidence type="ECO:0000256" key="5">
    <source>
        <dbReference type="ARBA" id="ARBA00038253"/>
    </source>
</evidence>
<evidence type="ECO:0000256" key="2">
    <source>
        <dbReference type="ARBA" id="ARBA00022490"/>
    </source>
</evidence>
<comment type="subcellular location">
    <subcellularLocation>
        <location evidence="1">Cytoplasm</location>
    </subcellularLocation>
</comment>
<keyword evidence="4 6" id="KW-0802">TPR repeat</keyword>
<dbReference type="InterPro" id="IPR011990">
    <property type="entry name" value="TPR-like_helical_dom_sf"/>
</dbReference>
<evidence type="ECO:0000313" key="9">
    <source>
        <dbReference type="Proteomes" id="UP000715781"/>
    </source>
</evidence>
<evidence type="ECO:0000256" key="4">
    <source>
        <dbReference type="ARBA" id="ARBA00022803"/>
    </source>
</evidence>
<dbReference type="InterPro" id="IPR036388">
    <property type="entry name" value="WH-like_DNA-bd_sf"/>
</dbReference>
<dbReference type="Pfam" id="PF00196">
    <property type="entry name" value="GerE"/>
    <property type="match status" value="1"/>
</dbReference>
<feature type="repeat" description="TPR" evidence="6">
    <location>
        <begin position="307"/>
        <end position="340"/>
    </location>
</feature>
<dbReference type="Pfam" id="PF13181">
    <property type="entry name" value="TPR_8"/>
    <property type="match status" value="1"/>
</dbReference>
<dbReference type="AlphaFoldDB" id="A0A951UEC3"/>
<dbReference type="PANTHER" id="PTHR46630">
    <property type="entry name" value="TETRATRICOPEPTIDE REPEAT PROTEIN 29"/>
    <property type="match status" value="1"/>
</dbReference>
<dbReference type="EMBL" id="JAHHHN010000002">
    <property type="protein sequence ID" value="MBW4560387.1"/>
    <property type="molecule type" value="Genomic_DNA"/>
</dbReference>
<organism evidence="8 9">
    <name type="scientific">Mojavia pulchra JT2-VF2</name>
    <dbReference type="NCBI Taxonomy" id="287848"/>
    <lineage>
        <taxon>Bacteria</taxon>
        <taxon>Bacillati</taxon>
        <taxon>Cyanobacteriota</taxon>
        <taxon>Cyanophyceae</taxon>
        <taxon>Nostocales</taxon>
        <taxon>Nostocaceae</taxon>
    </lineage>
</organism>
<dbReference type="Gene3D" id="1.10.10.10">
    <property type="entry name" value="Winged helix-like DNA-binding domain superfamily/Winged helix DNA-binding domain"/>
    <property type="match status" value="1"/>
</dbReference>
<reference evidence="8" key="1">
    <citation type="submission" date="2021-05" db="EMBL/GenBank/DDBJ databases">
        <authorList>
            <person name="Pietrasiak N."/>
            <person name="Ward R."/>
            <person name="Stajich J.E."/>
            <person name="Kurbessoian T."/>
        </authorList>
    </citation>
    <scope>NUCLEOTIDE SEQUENCE</scope>
    <source>
        <strain evidence="8">JT2-VF2</strain>
    </source>
</reference>
<name>A0A951UEC3_9NOST</name>
<gene>
    <name evidence="8" type="ORF">KME32_04365</name>
</gene>
<dbReference type="GO" id="GO:0006355">
    <property type="term" value="P:regulation of DNA-templated transcription"/>
    <property type="evidence" value="ECO:0007669"/>
    <property type="project" value="InterPro"/>
</dbReference>
<dbReference type="Gene3D" id="1.25.40.10">
    <property type="entry name" value="Tetratricopeptide repeat domain"/>
    <property type="match status" value="1"/>
</dbReference>
<dbReference type="SUPFAM" id="SSF46894">
    <property type="entry name" value="C-terminal effector domain of the bipartite response regulators"/>
    <property type="match status" value="1"/>
</dbReference>
<accession>A0A951UEC3</accession>
<feature type="repeat" description="TPR" evidence="6">
    <location>
        <begin position="347"/>
        <end position="380"/>
    </location>
</feature>
<comment type="similarity">
    <text evidence="5">Belongs to the Rap family.</text>
</comment>
<dbReference type="InterPro" id="IPR051476">
    <property type="entry name" value="Bac_ResReg_Asp_Phosphatase"/>
</dbReference>
<evidence type="ECO:0000259" key="7">
    <source>
        <dbReference type="Pfam" id="PF00196"/>
    </source>
</evidence>
<evidence type="ECO:0000256" key="3">
    <source>
        <dbReference type="ARBA" id="ARBA00022737"/>
    </source>
</evidence>
<feature type="repeat" description="TPR" evidence="6">
    <location>
        <begin position="267"/>
        <end position="300"/>
    </location>
</feature>
<reference evidence="8" key="2">
    <citation type="journal article" date="2022" name="Microbiol. Resour. Announc.">
        <title>Metagenome Sequencing to Explore Phylogenomics of Terrestrial Cyanobacteria.</title>
        <authorList>
            <person name="Ward R.D."/>
            <person name="Stajich J.E."/>
            <person name="Johansen J.R."/>
            <person name="Huntemann M."/>
            <person name="Clum A."/>
            <person name="Foster B."/>
            <person name="Foster B."/>
            <person name="Roux S."/>
            <person name="Palaniappan K."/>
            <person name="Varghese N."/>
            <person name="Mukherjee S."/>
            <person name="Reddy T.B.K."/>
            <person name="Daum C."/>
            <person name="Copeland A."/>
            <person name="Chen I.A."/>
            <person name="Ivanova N.N."/>
            <person name="Kyrpides N.C."/>
            <person name="Shapiro N."/>
            <person name="Eloe-Fadrosh E.A."/>
            <person name="Pietrasiak N."/>
        </authorList>
    </citation>
    <scope>NUCLEOTIDE SEQUENCE</scope>
    <source>
        <strain evidence="8">JT2-VF2</strain>
    </source>
</reference>
<dbReference type="Pfam" id="PF13424">
    <property type="entry name" value="TPR_12"/>
    <property type="match status" value="2"/>
</dbReference>
<proteinExistence type="inferred from homology"/>
<dbReference type="PANTHER" id="PTHR46630:SF1">
    <property type="entry name" value="TETRATRICOPEPTIDE REPEAT PROTEIN 29"/>
    <property type="match status" value="1"/>
</dbReference>
<dbReference type="GO" id="GO:0003677">
    <property type="term" value="F:DNA binding"/>
    <property type="evidence" value="ECO:0007669"/>
    <property type="project" value="InterPro"/>
</dbReference>
<dbReference type="InterPro" id="IPR019734">
    <property type="entry name" value="TPR_rpt"/>
</dbReference>
<evidence type="ECO:0000256" key="1">
    <source>
        <dbReference type="ARBA" id="ARBA00004496"/>
    </source>
</evidence>